<dbReference type="Pfam" id="PF04412">
    <property type="entry name" value="AcnX"/>
    <property type="match status" value="1"/>
</dbReference>
<name>W6N7R4_CLOTY</name>
<dbReference type="GO" id="GO:0016829">
    <property type="term" value="F:lyase activity"/>
    <property type="evidence" value="ECO:0007669"/>
    <property type="project" value="UniProtKB-KW"/>
</dbReference>
<accession>W6N7R4</accession>
<sequence>MEDYGIELTREEKDILNGKKGEVMRKALKSVVLYGRAFGARRLLDVNTPVHLVTSFGMTGLDTVFDMMEEIIDAGIKTDRPFTVDPRPIDYQNVKCTEAQKKVFNLLYGEQKRYESQLKSLGLKDDNAFTCTCYMPEVGNKPKKGDILSWAESSAVVFANSVIGARTNRNSGIIELLCGIVGKVPEFGLLTDEGRRAKWVIDLRTSKLPNAQVLGSAIGMKVVEDVPYIIGLDKFLGRHMNNNTMDYLKDMGAASASNGAVGLYHVENITPEAIENGRSLLKQDYNTYVIDDAELENVIHSYPVLWENVSSKPSVCFIGCPHLSIDQIYGWSKTISDALTEKGKLKVKLNTILSAAPDVILKFKQDKRAYDSLMDMGIHLTYICPLMYMSNPECSKQPVITNSNKLRTYSKARFLLDEDILYAIVNGHIKGSENFEQNI</sequence>
<comment type="caution">
    <text evidence="4">The sequence shown here is derived from an EMBL/GenBank/DDBJ whole genome shotgun (WGS) entry which is preliminary data.</text>
</comment>
<dbReference type="EMBL" id="CBXI010000044">
    <property type="protein sequence ID" value="CDL92788.1"/>
    <property type="molecule type" value="Genomic_DNA"/>
</dbReference>
<feature type="domain" description="Phosphomevalonate dehydratase large subunit-like" evidence="3">
    <location>
        <begin position="6"/>
        <end position="412"/>
    </location>
</feature>
<dbReference type="PANTHER" id="PTHR36577:SF3">
    <property type="entry name" value="DUF521 DOMAIN PROTEIN (AFU_ORTHOLOGUE AFUA_6G00490)"/>
    <property type="match status" value="1"/>
</dbReference>
<dbReference type="GeneID" id="29420812"/>
<dbReference type="AlphaFoldDB" id="W6N7R4"/>
<dbReference type="Proteomes" id="UP000019482">
    <property type="component" value="Unassembled WGS sequence"/>
</dbReference>
<evidence type="ECO:0000256" key="2">
    <source>
        <dbReference type="ARBA" id="ARBA00023239"/>
    </source>
</evidence>
<evidence type="ECO:0000256" key="1">
    <source>
        <dbReference type="ARBA" id="ARBA00023004"/>
    </source>
</evidence>
<evidence type="ECO:0000313" key="4">
    <source>
        <dbReference type="EMBL" id="CDL92788.1"/>
    </source>
</evidence>
<keyword evidence="2" id="KW-0456">Lyase</keyword>
<evidence type="ECO:0000313" key="5">
    <source>
        <dbReference type="Proteomes" id="UP000019482"/>
    </source>
</evidence>
<protein>
    <recommendedName>
        <fullName evidence="3">Phosphomevalonate dehydratase large subunit-like domain-containing protein</fullName>
    </recommendedName>
</protein>
<dbReference type="RefSeq" id="WP_017894511.1">
    <property type="nucleotide sequence ID" value="NZ_CBXI010000044.1"/>
</dbReference>
<keyword evidence="5" id="KW-1185">Reference proteome</keyword>
<evidence type="ECO:0000259" key="3">
    <source>
        <dbReference type="Pfam" id="PF04412"/>
    </source>
</evidence>
<proteinExistence type="predicted"/>
<dbReference type="InterPro" id="IPR007506">
    <property type="entry name" value="PMDh-L-like_dom"/>
</dbReference>
<organism evidence="4 5">
    <name type="scientific">Clostridium tyrobutyricum DIVETGP</name>
    <dbReference type="NCBI Taxonomy" id="1408889"/>
    <lineage>
        <taxon>Bacteria</taxon>
        <taxon>Bacillati</taxon>
        <taxon>Bacillota</taxon>
        <taxon>Clostridia</taxon>
        <taxon>Eubacteriales</taxon>
        <taxon>Clostridiaceae</taxon>
        <taxon>Clostridium</taxon>
    </lineage>
</organism>
<gene>
    <name evidence="4" type="ORF">CTDIVETGP_2858</name>
</gene>
<dbReference type="PANTHER" id="PTHR36577">
    <property type="entry name" value="DUF521 DOMAIN PROTEIN (AFU_ORTHOLOGUE AFUA_6G00490)"/>
    <property type="match status" value="1"/>
</dbReference>
<reference evidence="4 5" key="1">
    <citation type="journal article" date="2015" name="Genome Announc.">
        <title>Draft Genome Sequence of Clostridium tyrobutyricum Strain DIVETGP, Isolated from Cow's Milk for Grana Padano Production.</title>
        <authorList>
            <person name="Soggiu A."/>
            <person name="Piras C."/>
            <person name="Gaiarsa S."/>
            <person name="Sassera D."/>
            <person name="Roncada P."/>
            <person name="Bendixen E."/>
            <person name="Brasca M."/>
            <person name="Bonizzi L."/>
        </authorList>
    </citation>
    <scope>NUCLEOTIDE SEQUENCE [LARGE SCALE GENOMIC DNA]</scope>
    <source>
        <strain evidence="4 5">DIVETGP</strain>
    </source>
</reference>
<keyword evidence="1" id="KW-0408">Iron</keyword>
<dbReference type="OrthoDB" id="1550274at2"/>